<gene>
    <name evidence="1" type="ordered locus">MTR_3g045360</name>
</gene>
<keyword evidence="3" id="KW-1185">Reference proteome</keyword>
<sequence>MLFDLLHKLHDHQRPLAAMIIWSLWNSRNLLLWEDSDSTPTLTVTRVQEVLHEWTCVQKAKHPKHHVEQHPTWEKPHHDTIKCNFDAW</sequence>
<dbReference type="EnsemblPlants" id="KEH33529">
    <property type="protein sequence ID" value="KEH33529"/>
    <property type="gene ID" value="MTR_3g045360"/>
</dbReference>
<reference evidence="2" key="3">
    <citation type="submission" date="2015-04" db="UniProtKB">
        <authorList>
            <consortium name="EnsemblPlants"/>
        </authorList>
    </citation>
    <scope>IDENTIFICATION</scope>
    <source>
        <strain evidence="2">cv. Jemalong A17</strain>
    </source>
</reference>
<dbReference type="EMBL" id="CM001219">
    <property type="protein sequence ID" value="KEH33529.1"/>
    <property type="molecule type" value="Genomic_DNA"/>
</dbReference>
<proteinExistence type="predicted"/>
<dbReference type="AlphaFoldDB" id="A0A072UUM1"/>
<protein>
    <submittedName>
        <fullName evidence="1 2">Uncharacterized protein</fullName>
    </submittedName>
</protein>
<reference evidence="1 3" key="2">
    <citation type="journal article" date="2014" name="BMC Genomics">
        <title>An improved genome release (version Mt4.0) for the model legume Medicago truncatula.</title>
        <authorList>
            <person name="Tang H."/>
            <person name="Krishnakumar V."/>
            <person name="Bidwell S."/>
            <person name="Rosen B."/>
            <person name="Chan A."/>
            <person name="Zhou S."/>
            <person name="Gentzbittel L."/>
            <person name="Childs K.L."/>
            <person name="Yandell M."/>
            <person name="Gundlach H."/>
            <person name="Mayer K.F."/>
            <person name="Schwartz D.C."/>
            <person name="Town C.D."/>
        </authorList>
    </citation>
    <scope>GENOME REANNOTATION</scope>
    <source>
        <strain evidence="1">A17</strain>
        <strain evidence="2 3">cv. Jemalong A17</strain>
    </source>
</reference>
<evidence type="ECO:0000313" key="1">
    <source>
        <dbReference type="EMBL" id="KEH33529.1"/>
    </source>
</evidence>
<dbReference type="HOGENOM" id="CLU_2472438_0_0_1"/>
<dbReference type="Proteomes" id="UP000002051">
    <property type="component" value="Chromosome 3"/>
</dbReference>
<evidence type="ECO:0000313" key="3">
    <source>
        <dbReference type="Proteomes" id="UP000002051"/>
    </source>
</evidence>
<evidence type="ECO:0000313" key="2">
    <source>
        <dbReference type="EnsemblPlants" id="KEH33529"/>
    </source>
</evidence>
<accession>A0A072UUM1</accession>
<name>A0A072UUM1_MEDTR</name>
<organism evidence="1 3">
    <name type="scientific">Medicago truncatula</name>
    <name type="common">Barrel medic</name>
    <name type="synonym">Medicago tribuloides</name>
    <dbReference type="NCBI Taxonomy" id="3880"/>
    <lineage>
        <taxon>Eukaryota</taxon>
        <taxon>Viridiplantae</taxon>
        <taxon>Streptophyta</taxon>
        <taxon>Embryophyta</taxon>
        <taxon>Tracheophyta</taxon>
        <taxon>Spermatophyta</taxon>
        <taxon>Magnoliopsida</taxon>
        <taxon>eudicotyledons</taxon>
        <taxon>Gunneridae</taxon>
        <taxon>Pentapetalae</taxon>
        <taxon>rosids</taxon>
        <taxon>fabids</taxon>
        <taxon>Fabales</taxon>
        <taxon>Fabaceae</taxon>
        <taxon>Papilionoideae</taxon>
        <taxon>50 kb inversion clade</taxon>
        <taxon>NPAAA clade</taxon>
        <taxon>Hologalegina</taxon>
        <taxon>IRL clade</taxon>
        <taxon>Trifolieae</taxon>
        <taxon>Medicago</taxon>
    </lineage>
</organism>
<reference evidence="1 3" key="1">
    <citation type="journal article" date="2011" name="Nature">
        <title>The Medicago genome provides insight into the evolution of rhizobial symbioses.</title>
        <authorList>
            <person name="Young N.D."/>
            <person name="Debelle F."/>
            <person name="Oldroyd G.E."/>
            <person name="Geurts R."/>
            <person name="Cannon S.B."/>
            <person name="Udvardi M.K."/>
            <person name="Benedito V.A."/>
            <person name="Mayer K.F."/>
            <person name="Gouzy J."/>
            <person name="Schoof H."/>
            <person name="Van de Peer Y."/>
            <person name="Proost S."/>
            <person name="Cook D.R."/>
            <person name="Meyers B.C."/>
            <person name="Spannagl M."/>
            <person name="Cheung F."/>
            <person name="De Mita S."/>
            <person name="Krishnakumar V."/>
            <person name="Gundlach H."/>
            <person name="Zhou S."/>
            <person name="Mudge J."/>
            <person name="Bharti A.K."/>
            <person name="Murray J.D."/>
            <person name="Naoumkina M.A."/>
            <person name="Rosen B."/>
            <person name="Silverstein K.A."/>
            <person name="Tang H."/>
            <person name="Rombauts S."/>
            <person name="Zhao P.X."/>
            <person name="Zhou P."/>
            <person name="Barbe V."/>
            <person name="Bardou P."/>
            <person name="Bechner M."/>
            <person name="Bellec A."/>
            <person name="Berger A."/>
            <person name="Berges H."/>
            <person name="Bidwell S."/>
            <person name="Bisseling T."/>
            <person name="Choisne N."/>
            <person name="Couloux A."/>
            <person name="Denny R."/>
            <person name="Deshpande S."/>
            <person name="Dai X."/>
            <person name="Doyle J.J."/>
            <person name="Dudez A.M."/>
            <person name="Farmer A.D."/>
            <person name="Fouteau S."/>
            <person name="Franken C."/>
            <person name="Gibelin C."/>
            <person name="Gish J."/>
            <person name="Goldstein S."/>
            <person name="Gonzalez A.J."/>
            <person name="Green P.J."/>
            <person name="Hallab A."/>
            <person name="Hartog M."/>
            <person name="Hua A."/>
            <person name="Humphray S.J."/>
            <person name="Jeong D.H."/>
            <person name="Jing Y."/>
            <person name="Jocker A."/>
            <person name="Kenton S.M."/>
            <person name="Kim D.J."/>
            <person name="Klee K."/>
            <person name="Lai H."/>
            <person name="Lang C."/>
            <person name="Lin S."/>
            <person name="Macmil S.L."/>
            <person name="Magdelenat G."/>
            <person name="Matthews L."/>
            <person name="McCorrison J."/>
            <person name="Monaghan E.L."/>
            <person name="Mun J.H."/>
            <person name="Najar F.Z."/>
            <person name="Nicholson C."/>
            <person name="Noirot C."/>
            <person name="O'Bleness M."/>
            <person name="Paule C.R."/>
            <person name="Poulain J."/>
            <person name="Prion F."/>
            <person name="Qin B."/>
            <person name="Qu C."/>
            <person name="Retzel E.F."/>
            <person name="Riddle C."/>
            <person name="Sallet E."/>
            <person name="Samain S."/>
            <person name="Samson N."/>
            <person name="Sanders I."/>
            <person name="Saurat O."/>
            <person name="Scarpelli C."/>
            <person name="Schiex T."/>
            <person name="Segurens B."/>
            <person name="Severin A.J."/>
            <person name="Sherrier D.J."/>
            <person name="Shi R."/>
            <person name="Sims S."/>
            <person name="Singer S.R."/>
            <person name="Sinharoy S."/>
            <person name="Sterck L."/>
            <person name="Viollet A."/>
            <person name="Wang B.B."/>
            <person name="Wang K."/>
            <person name="Wang M."/>
            <person name="Wang X."/>
            <person name="Warfsmann J."/>
            <person name="Weissenbach J."/>
            <person name="White D.D."/>
            <person name="White J.D."/>
            <person name="Wiley G.B."/>
            <person name="Wincker P."/>
            <person name="Xing Y."/>
            <person name="Yang L."/>
            <person name="Yao Z."/>
            <person name="Ying F."/>
            <person name="Zhai J."/>
            <person name="Zhou L."/>
            <person name="Zuber A."/>
            <person name="Denarie J."/>
            <person name="Dixon R.A."/>
            <person name="May G.D."/>
            <person name="Schwartz D.C."/>
            <person name="Rogers J."/>
            <person name="Quetier F."/>
            <person name="Town C.D."/>
            <person name="Roe B.A."/>
        </authorList>
    </citation>
    <scope>NUCLEOTIDE SEQUENCE [LARGE SCALE GENOMIC DNA]</scope>
    <source>
        <strain evidence="1">A17</strain>
        <strain evidence="2 3">cv. Jemalong A17</strain>
    </source>
</reference>